<dbReference type="SUPFAM" id="SSF56112">
    <property type="entry name" value="Protein kinase-like (PK-like)"/>
    <property type="match status" value="1"/>
</dbReference>
<dbReference type="InterPro" id="IPR019734">
    <property type="entry name" value="TPR_rpt"/>
</dbReference>
<dbReference type="PROSITE" id="PS50005">
    <property type="entry name" value="TPR"/>
    <property type="match status" value="1"/>
</dbReference>
<dbReference type="InterPro" id="IPR011990">
    <property type="entry name" value="TPR-like_helical_dom_sf"/>
</dbReference>
<keyword evidence="1" id="KW-0677">Repeat</keyword>
<feature type="non-terminal residue" evidence="5">
    <location>
        <position position="1"/>
    </location>
</feature>
<dbReference type="Pfam" id="PF00069">
    <property type="entry name" value="Pkinase"/>
    <property type="match status" value="1"/>
</dbReference>
<reference evidence="5 6" key="1">
    <citation type="journal article" date="2017" name="ISME J.">
        <title>Energy and carbon metabolisms in a deep terrestrial subsurface fluid microbial community.</title>
        <authorList>
            <person name="Momper L."/>
            <person name="Jungbluth S.P."/>
            <person name="Lee M.D."/>
            <person name="Amend J.P."/>
        </authorList>
    </citation>
    <scope>NUCLEOTIDE SEQUENCE [LARGE SCALE GENOMIC DNA]</scope>
    <source>
        <strain evidence="5">SURF_17</strain>
    </source>
</reference>
<dbReference type="SMART" id="SM00028">
    <property type="entry name" value="TPR"/>
    <property type="match status" value="4"/>
</dbReference>
<dbReference type="PANTHER" id="PTHR44858">
    <property type="entry name" value="TETRATRICOPEPTIDE REPEAT PROTEIN 6"/>
    <property type="match status" value="1"/>
</dbReference>
<gene>
    <name evidence="5" type="ORF">C4532_03030</name>
</gene>
<proteinExistence type="predicted"/>
<evidence type="ECO:0000256" key="3">
    <source>
        <dbReference type="PROSITE-ProRule" id="PRU00339"/>
    </source>
</evidence>
<dbReference type="PANTHER" id="PTHR44858:SF1">
    <property type="entry name" value="UDP-N-ACETYLGLUCOSAMINE--PEPTIDE N-ACETYLGLUCOSAMINYLTRANSFERASE SPINDLY-RELATED"/>
    <property type="match status" value="1"/>
</dbReference>
<dbReference type="InterPro" id="IPR050498">
    <property type="entry name" value="Ycf3"/>
</dbReference>
<dbReference type="GO" id="GO:0004672">
    <property type="term" value="F:protein kinase activity"/>
    <property type="evidence" value="ECO:0007669"/>
    <property type="project" value="InterPro"/>
</dbReference>
<protein>
    <recommendedName>
        <fullName evidence="4">Protein kinase domain-containing protein</fullName>
    </recommendedName>
</protein>
<evidence type="ECO:0000313" key="6">
    <source>
        <dbReference type="Proteomes" id="UP000285961"/>
    </source>
</evidence>
<dbReference type="InterPro" id="IPR011009">
    <property type="entry name" value="Kinase-like_dom_sf"/>
</dbReference>
<name>A0A419F6U6_9BACT</name>
<keyword evidence="2 3" id="KW-0802">TPR repeat</keyword>
<dbReference type="CDD" id="cd14014">
    <property type="entry name" value="STKc_PknB_like"/>
    <property type="match status" value="1"/>
</dbReference>
<dbReference type="EMBL" id="QZKI01000019">
    <property type="protein sequence ID" value="RJP74130.1"/>
    <property type="molecule type" value="Genomic_DNA"/>
</dbReference>
<dbReference type="AlphaFoldDB" id="A0A419F6U6"/>
<dbReference type="Gene3D" id="3.40.50.10070">
    <property type="entry name" value="TolB, N-terminal domain"/>
    <property type="match status" value="1"/>
</dbReference>
<dbReference type="Proteomes" id="UP000285961">
    <property type="component" value="Unassembled WGS sequence"/>
</dbReference>
<evidence type="ECO:0000256" key="2">
    <source>
        <dbReference type="ARBA" id="ARBA00022803"/>
    </source>
</evidence>
<dbReference type="Pfam" id="PF13432">
    <property type="entry name" value="TPR_16"/>
    <property type="match status" value="2"/>
</dbReference>
<dbReference type="SUPFAM" id="SSF48452">
    <property type="entry name" value="TPR-like"/>
    <property type="match status" value="2"/>
</dbReference>
<evidence type="ECO:0000256" key="1">
    <source>
        <dbReference type="ARBA" id="ARBA00022737"/>
    </source>
</evidence>
<feature type="domain" description="Protein kinase" evidence="4">
    <location>
        <begin position="1"/>
        <end position="117"/>
    </location>
</feature>
<dbReference type="GO" id="GO:0005524">
    <property type="term" value="F:ATP binding"/>
    <property type="evidence" value="ECO:0007669"/>
    <property type="project" value="InterPro"/>
</dbReference>
<comment type="caution">
    <text evidence="5">The sequence shown here is derived from an EMBL/GenBank/DDBJ whole genome shotgun (WGS) entry which is preliminary data.</text>
</comment>
<dbReference type="InterPro" id="IPR000719">
    <property type="entry name" value="Prot_kinase_dom"/>
</dbReference>
<dbReference type="PROSITE" id="PS50011">
    <property type="entry name" value="PROTEIN_KINASE_DOM"/>
    <property type="match status" value="1"/>
</dbReference>
<sequence>AGRTGLTKTATILGTVAYMSPEQASGEATIDHRTDIWSLGVVLYKMLTGYPPFDAPSDAALIHRIIYEQMKPVSSLRSDIPSGVEDIIQKMLRKDPQERYQDMQSLIADLQSAKTRMVAVETKTSPSIAVLPFVDMSPAKDQEYFCDGIAEELINALTQIKDLRVIARTSAFSFKGEKAGVDEIGKRLKVQTVLEGSVRKAGNRLRITAQLVDTKGGHHLWSERYDRELDDIFAIQDEITLAIVDNLKPMLLGEERARIAKRQTIDLEAYNLFLQGRFFWNKQSGTAHKKAIEFFERAVQKEPDYAQAWAGMADCYTQLPFYSFFPPKEAYRKAQQAALKALKINDSLAEGHASLGFLKTNYERDWKNAESEYKRAIELNPGYASTRYFYSWHLTFIGRYDEAIEQIQRAFELDPLSLVINREIGGAYLYAGKHEQAIEALKKTIAMDVSFPIVHYFLGLAYFFSSRFEEAAKEFEEELKYMGGFDPIREGWAGQGFAFLGNLNKAREIQDRLLDESKRGYVSPYLIGTICFAIGDHDEGFMWLEKAYEEMDPYLGFLKPEKHFRAVGLDQRYIALLKKMGLEP</sequence>
<dbReference type="Gene3D" id="1.25.40.10">
    <property type="entry name" value="Tetratricopeptide repeat domain"/>
    <property type="match status" value="1"/>
</dbReference>
<dbReference type="Gene3D" id="1.10.510.10">
    <property type="entry name" value="Transferase(Phosphotransferase) domain 1"/>
    <property type="match status" value="1"/>
</dbReference>
<accession>A0A419F6U6</accession>
<feature type="repeat" description="TPR" evidence="3">
    <location>
        <begin position="384"/>
        <end position="417"/>
    </location>
</feature>
<evidence type="ECO:0000313" key="5">
    <source>
        <dbReference type="EMBL" id="RJP74130.1"/>
    </source>
</evidence>
<organism evidence="5 6">
    <name type="scientific">Candidatus Abyssobacteria bacterium SURF_17</name>
    <dbReference type="NCBI Taxonomy" id="2093361"/>
    <lineage>
        <taxon>Bacteria</taxon>
        <taxon>Pseudomonadati</taxon>
        <taxon>Candidatus Hydrogenedentota</taxon>
        <taxon>Candidatus Abyssobacteria</taxon>
    </lineage>
</organism>
<evidence type="ECO:0000259" key="4">
    <source>
        <dbReference type="PROSITE" id="PS50011"/>
    </source>
</evidence>